<accession>A0A8S4RQK7</accession>
<proteinExistence type="predicted"/>
<dbReference type="Proteomes" id="UP000838756">
    <property type="component" value="Unassembled WGS sequence"/>
</dbReference>
<reference evidence="1" key="1">
    <citation type="submission" date="2022-03" db="EMBL/GenBank/DDBJ databases">
        <authorList>
            <person name="Lindestad O."/>
        </authorList>
    </citation>
    <scope>NUCLEOTIDE SEQUENCE</scope>
</reference>
<dbReference type="AlphaFoldDB" id="A0A8S4RQK7"/>
<organism evidence="1 2">
    <name type="scientific">Pararge aegeria aegeria</name>
    <dbReference type="NCBI Taxonomy" id="348720"/>
    <lineage>
        <taxon>Eukaryota</taxon>
        <taxon>Metazoa</taxon>
        <taxon>Ecdysozoa</taxon>
        <taxon>Arthropoda</taxon>
        <taxon>Hexapoda</taxon>
        <taxon>Insecta</taxon>
        <taxon>Pterygota</taxon>
        <taxon>Neoptera</taxon>
        <taxon>Endopterygota</taxon>
        <taxon>Lepidoptera</taxon>
        <taxon>Glossata</taxon>
        <taxon>Ditrysia</taxon>
        <taxon>Papilionoidea</taxon>
        <taxon>Nymphalidae</taxon>
        <taxon>Satyrinae</taxon>
        <taxon>Satyrini</taxon>
        <taxon>Parargina</taxon>
        <taxon>Pararge</taxon>
    </lineage>
</organism>
<comment type="caution">
    <text evidence="1">The sequence shown here is derived from an EMBL/GenBank/DDBJ whole genome shotgun (WGS) entry which is preliminary data.</text>
</comment>
<sequence length="107" mass="11857">MRNASSTETKSRAEASKHVVAWHARKTSYILQKCPLTCGKGYKRIATSPFRSSIVEIRTQQCCLAAEIKMAVVLPRTSNIPKKLKMFMDGGDNLTSSDPLARFPAIN</sequence>
<name>A0A8S4RQK7_9NEOP</name>
<protein>
    <submittedName>
        <fullName evidence="1">Jg4575 protein</fullName>
    </submittedName>
</protein>
<evidence type="ECO:0000313" key="1">
    <source>
        <dbReference type="EMBL" id="CAH2239890.1"/>
    </source>
</evidence>
<keyword evidence="2" id="KW-1185">Reference proteome</keyword>
<evidence type="ECO:0000313" key="2">
    <source>
        <dbReference type="Proteomes" id="UP000838756"/>
    </source>
</evidence>
<gene>
    <name evidence="1" type="primary">jg4575</name>
    <name evidence="1" type="ORF">PAEG_LOCUS16526</name>
</gene>
<dbReference type="EMBL" id="CAKXAJ010025464">
    <property type="protein sequence ID" value="CAH2239890.1"/>
    <property type="molecule type" value="Genomic_DNA"/>
</dbReference>